<evidence type="ECO:0000313" key="2">
    <source>
        <dbReference type="EMBL" id="SCF12108.1"/>
    </source>
</evidence>
<feature type="compositionally biased region" description="Basic residues" evidence="1">
    <location>
        <begin position="1"/>
        <end position="13"/>
    </location>
</feature>
<dbReference type="Proteomes" id="UP000198228">
    <property type="component" value="Chromosome I"/>
</dbReference>
<proteinExistence type="predicted"/>
<dbReference type="InterPro" id="IPR011045">
    <property type="entry name" value="N2O_reductase_N"/>
</dbReference>
<reference evidence="2 3" key="1">
    <citation type="submission" date="2016-06" db="EMBL/GenBank/DDBJ databases">
        <authorList>
            <person name="Kjaerup R.B."/>
            <person name="Dalgaard T.S."/>
            <person name="Juul-Madsen H.R."/>
        </authorList>
    </citation>
    <scope>NUCLEOTIDE SEQUENCE [LARGE SCALE GENOMIC DNA]</scope>
    <source>
        <strain evidence="2 3">DSM 43821</strain>
    </source>
</reference>
<dbReference type="PANTHER" id="PTHR47197">
    <property type="entry name" value="PROTEIN NIRF"/>
    <property type="match status" value="1"/>
</dbReference>
<dbReference type="Gene3D" id="2.130.10.10">
    <property type="entry name" value="YVTN repeat-like/Quinoprotein amine dehydrogenase"/>
    <property type="match status" value="2"/>
</dbReference>
<accession>A0A1C4XUE2</accession>
<dbReference type="AlphaFoldDB" id="A0A1C4XUE2"/>
<gene>
    <name evidence="2" type="ORF">GA0074696_2854</name>
</gene>
<dbReference type="Gene3D" id="2.60.40.10">
    <property type="entry name" value="Immunoglobulins"/>
    <property type="match status" value="1"/>
</dbReference>
<evidence type="ECO:0000313" key="3">
    <source>
        <dbReference type="Proteomes" id="UP000198228"/>
    </source>
</evidence>
<dbReference type="InterPro" id="IPR013783">
    <property type="entry name" value="Ig-like_fold"/>
</dbReference>
<name>A0A1C4XUE2_9ACTN</name>
<dbReference type="EMBL" id="LT607410">
    <property type="protein sequence ID" value="SCF12108.1"/>
    <property type="molecule type" value="Genomic_DNA"/>
</dbReference>
<dbReference type="PANTHER" id="PTHR47197:SF3">
    <property type="entry name" value="DIHYDRO-HEME D1 DEHYDROGENASE"/>
    <property type="match status" value="1"/>
</dbReference>
<dbReference type="NCBIfam" id="TIGR02276">
    <property type="entry name" value="beta_rpt_yvtn"/>
    <property type="match status" value="1"/>
</dbReference>
<dbReference type="InterPro" id="IPR015943">
    <property type="entry name" value="WD40/YVTN_repeat-like_dom_sf"/>
</dbReference>
<evidence type="ECO:0000256" key="1">
    <source>
        <dbReference type="SAM" id="MobiDB-lite"/>
    </source>
</evidence>
<protein>
    <submittedName>
        <fullName evidence="2">40-residue YVTN family beta-propeller repeat-containing protein</fullName>
    </submittedName>
</protein>
<dbReference type="InterPro" id="IPR051200">
    <property type="entry name" value="Host-pathogen_enzymatic-act"/>
</dbReference>
<dbReference type="GO" id="GO:0005975">
    <property type="term" value="P:carbohydrate metabolic process"/>
    <property type="evidence" value="ECO:0007669"/>
    <property type="project" value="UniProtKB-ARBA"/>
</dbReference>
<feature type="region of interest" description="Disordered" evidence="1">
    <location>
        <begin position="1"/>
        <end position="23"/>
    </location>
</feature>
<organism evidence="2 3">
    <name type="scientific">Micromonospora purpureochromogenes</name>
    <dbReference type="NCBI Taxonomy" id="47872"/>
    <lineage>
        <taxon>Bacteria</taxon>
        <taxon>Bacillati</taxon>
        <taxon>Actinomycetota</taxon>
        <taxon>Actinomycetes</taxon>
        <taxon>Micromonosporales</taxon>
        <taxon>Micromonosporaceae</taxon>
        <taxon>Micromonospora</taxon>
    </lineage>
</organism>
<dbReference type="InterPro" id="IPR011964">
    <property type="entry name" value="YVTN_b-propeller_repeat"/>
</dbReference>
<sequence length="580" mass="59432">MTRRSCSRTRHRLAAGTPWDHGVTTEGRPHVRFRTVIGSVLASTMAAAAGLVATTAPAAARDTATLIPGVTQLVDTAAGGGRVFVSTTDRIVVADASGTLTGTITGLASPTGLAITPDGSRVYAALSGSNEIAEIDAATLAVTRRIDLSAYPSPTNLSLDGDRLWVGYGVKGSFVGGVLSLDLSAAASAPVQVADRMYGAPLVAGAGTTVATGESGLSPSNLRVYDVSTTPATLRGIIDGSANGLWDLNDLTITPDGAQAITVFPGSGLDVWDTTTLTKVRTYGSRSEYPGAPRSVVRSADGAYLAAAFDGDTYGPYAAVYDSASATRTYQTTITNNATLVAGSLSVMGHDLFALQEDRQRNRYYLWRVEGATLQASTLTLSPAGTATALDPFPLTGRLTLPDGTAPGEQPIEISRTLPDGTTAVVGTVSTAADGTFTATDTPPVGGSVSYTAIWDGSPTVRWSKTTTKVDVATHATSLTLTGPTTGNASRSLTLTGRLSTAGDVPTPAGSVAVWRVVTNRNGTTVLDLAPATLAADGSFTITDTPPVGGTYTYHARYDGNATFSLSHVAYDVVIRGGAG</sequence>
<dbReference type="SUPFAM" id="SSF50974">
    <property type="entry name" value="Nitrous oxide reductase, N-terminal domain"/>
    <property type="match status" value="1"/>
</dbReference>